<gene>
    <name evidence="1" type="ORF">QFC24_005541</name>
</gene>
<evidence type="ECO:0000313" key="2">
    <source>
        <dbReference type="Proteomes" id="UP001234202"/>
    </source>
</evidence>
<organism evidence="1 2">
    <name type="scientific">Naganishia onofrii</name>
    <dbReference type="NCBI Taxonomy" id="1851511"/>
    <lineage>
        <taxon>Eukaryota</taxon>
        <taxon>Fungi</taxon>
        <taxon>Dikarya</taxon>
        <taxon>Basidiomycota</taxon>
        <taxon>Agaricomycotina</taxon>
        <taxon>Tremellomycetes</taxon>
        <taxon>Filobasidiales</taxon>
        <taxon>Filobasidiaceae</taxon>
        <taxon>Naganishia</taxon>
    </lineage>
</organism>
<dbReference type="Proteomes" id="UP001234202">
    <property type="component" value="Unassembled WGS sequence"/>
</dbReference>
<proteinExistence type="predicted"/>
<accession>A0ACC2X726</accession>
<comment type="caution">
    <text evidence="1">The sequence shown here is derived from an EMBL/GenBank/DDBJ whole genome shotgun (WGS) entry which is preliminary data.</text>
</comment>
<protein>
    <submittedName>
        <fullName evidence="1">Uncharacterized protein</fullName>
    </submittedName>
</protein>
<sequence>MNDWLKSVHQHSGFLRRINKLLFHGIKPVFVFDGGAPSLKRSTIAERRRKKTGAAANHAKVAEKLFAAQMRREAVKAAQAARDNRIQKDNMPPGAQYEYEPEAGDIIEEGNATYLDDEMGAQPARRVPDERSNRGSTTLADNNDSIARTNQVDPATSLPEQTAAAAAADRRKAFKNHDPYRLPELPEGALTSARHATLSGARPDPRMATEEEMHHFIEDMKPEDFDLTSPEFRSLPTEMQYEIIGDLRIRSRQQSHKRLASMLRQAPTPLDFSKAQIASLSQRNVLTQQLLTVTDTIGSSGLMIPTRVAAERNREYVLVKKPEAEGGGWVLGVRDQGTQDKPIIIEESPKKRKRIENGVIRKVDDSDNDDDVAIIPKPQIALDPEVRAMRQRQMIEAFTRRHTPKKLQKNMTYDEQLGAKAKVQGQTPLFAEDEDDAEGAAQKSDEDDDMVKVIGETLQNPFDDEAVARNLQEEEYVAPPSSDPPDISIQLAVEESQREAARRRDEEDLALIRALQASKSDARLQFVAGAKEPSIAATNTTASLAGDSDEDDFEEVEVPDANAIEIGDFDSTLVQEQPAHLDQPLEVSSTVIRAETPFDSEDEAMISAAIAQDQANEARKAEESVPGVGERTPTKSTVPLSAVKAVEETHTSPMDVVPFPVNDDQRRQPSPGGVRESSREGHAAFPGPSSTTAAPEKLESAAKVSRSTNAFVPPRKHLNVQMPTTHIQPQSKVDAFPRSEATISTLKTGKTTDTHDHGYNVPSPRNNEVSTNGLLDDPVLEATVDAAPAEGAAAQDNTGDTLESAKMRDANEREAESDDLDEDDLLDDSRSLEWSVSPEPERRQTQTDTFPAPPPDLEEDEGGIDMNAEGDDYARFLAEIKGRNLEQVRQEIDNEIRDLNQQNKVAMRDSEDITHQMVAQIQLLLRLFGIPYITAPMEAEAQCAELAKLDLVDGVITDDNDVFLFGGPQCFKNIFNDSKYVECFLASDLEREMSLTRERLISLAYLLGSDYTIGLPGVGPVSGMEIMANFPGPRGLEDFKTWWTAVQQGKDDVENQNRWQKTFKKKFSNVIYLESDWPNPAVREAYNLPTVDSSNEPFQWGFPDLIGLRRFLQGELSWSVSKVDDELTPIIQRVARRGQVGGAKKQTILDPFFDSSLGQGQFAPRIRTKLPSKRLQAVIKAYREAEARANGYEIPAGFGEMLADLEVEPDMPLKTIEETGDVTQPADTGKVRKAAPKRKAKATKGDEGGETTKRQPKKRKTIDSAASDATSTSAAAGNDNDYTGTLTDILRGAVIATKRGKPRGRGAARGGRGAKRGASVSRSSSIITTATTMNDNADEDFDDDWGRSIDEAVAKEMLDEAPSMPGTESGKENSDPTRPPITRPQPKRKQKLPAATE</sequence>
<reference evidence="1" key="1">
    <citation type="submission" date="2023-04" db="EMBL/GenBank/DDBJ databases">
        <title>Draft Genome sequencing of Naganishia species isolated from polar environments using Oxford Nanopore Technology.</title>
        <authorList>
            <person name="Leo P."/>
            <person name="Venkateswaran K."/>
        </authorList>
    </citation>
    <scope>NUCLEOTIDE SEQUENCE</scope>
    <source>
        <strain evidence="1">DBVPG 5303</strain>
    </source>
</reference>
<dbReference type="EMBL" id="JASBWV010000023">
    <property type="protein sequence ID" value="KAJ9119828.1"/>
    <property type="molecule type" value="Genomic_DNA"/>
</dbReference>
<evidence type="ECO:0000313" key="1">
    <source>
        <dbReference type="EMBL" id="KAJ9119828.1"/>
    </source>
</evidence>
<keyword evidence="2" id="KW-1185">Reference proteome</keyword>
<name>A0ACC2X726_9TREE</name>